<gene>
    <name evidence="2" type="ORF">FSB75_11500</name>
</gene>
<evidence type="ECO:0000259" key="1">
    <source>
        <dbReference type="Pfam" id="PF00182"/>
    </source>
</evidence>
<proteinExistence type="predicted"/>
<dbReference type="Pfam" id="PF00182">
    <property type="entry name" value="Glyco_hydro_19"/>
    <property type="match status" value="1"/>
</dbReference>
<organism evidence="2 3">
    <name type="scientific">Flavisolibacter ginsenosidimutans</name>
    <dbReference type="NCBI Taxonomy" id="661481"/>
    <lineage>
        <taxon>Bacteria</taxon>
        <taxon>Pseudomonadati</taxon>
        <taxon>Bacteroidota</taxon>
        <taxon>Chitinophagia</taxon>
        <taxon>Chitinophagales</taxon>
        <taxon>Chitinophagaceae</taxon>
        <taxon>Flavisolibacter</taxon>
    </lineage>
</organism>
<name>A0A5B8UIX4_9BACT</name>
<dbReference type="Gene3D" id="1.10.530.10">
    <property type="match status" value="1"/>
</dbReference>
<dbReference type="InterPro" id="IPR000726">
    <property type="entry name" value="Glyco_hydro_19_cat"/>
</dbReference>
<keyword evidence="3" id="KW-1185">Reference proteome</keyword>
<sequence>MTLGQVKETTCAATPCADKFLPYINDTCDKYGINTPARQLCFLAQVGHESAGLFYTEELASGDAYENRKDLGNTQPGDGRKYKGRGLIQITGRNNYKTIGDSFGVDFINNPTLLGAKNANLCSPDQLKYAAMSAGWFWNSRKLNDIADKIDIKKPIDQGDNLTHYIEMTKKINGGTNGLADRVNRFKIGAKFF</sequence>
<dbReference type="Proteomes" id="UP000321204">
    <property type="component" value="Chromosome"/>
</dbReference>
<dbReference type="GO" id="GO:0016998">
    <property type="term" value="P:cell wall macromolecule catabolic process"/>
    <property type="evidence" value="ECO:0007669"/>
    <property type="project" value="InterPro"/>
</dbReference>
<dbReference type="InterPro" id="IPR023346">
    <property type="entry name" value="Lysozyme-like_dom_sf"/>
</dbReference>
<evidence type="ECO:0000313" key="3">
    <source>
        <dbReference type="Proteomes" id="UP000321204"/>
    </source>
</evidence>
<feature type="domain" description="Glycoside hydrolase family 19 catalytic" evidence="1">
    <location>
        <begin position="45"/>
        <end position="117"/>
    </location>
</feature>
<dbReference type="PANTHER" id="PTHR34408:SF1">
    <property type="entry name" value="GLYCOSYL HYDROLASE FAMILY 19 DOMAIN-CONTAINING PROTEIN HI_1415"/>
    <property type="match status" value="1"/>
</dbReference>
<dbReference type="OrthoDB" id="882303at2"/>
<keyword evidence="2" id="KW-0378">Hydrolase</keyword>
<protein>
    <submittedName>
        <fullName evidence="2">Glycoside hydrolase family 19 protein</fullName>
    </submittedName>
</protein>
<dbReference type="AlphaFoldDB" id="A0A5B8UIX4"/>
<dbReference type="KEGG" id="fgg:FSB75_11500"/>
<dbReference type="EMBL" id="CP042433">
    <property type="protein sequence ID" value="QEC56493.1"/>
    <property type="molecule type" value="Genomic_DNA"/>
</dbReference>
<reference evidence="2 3" key="1">
    <citation type="journal article" date="2015" name="Int. J. Syst. Evol. Microbiol.">
        <title>Flavisolibacter ginsenosidimutans sp. nov., with ginsenoside-converting activity isolated from soil used for cultivating ginseng.</title>
        <authorList>
            <person name="Zhao Y."/>
            <person name="Liu Q."/>
            <person name="Kang M.S."/>
            <person name="Jin F."/>
            <person name="Yu H."/>
            <person name="Im W.T."/>
        </authorList>
    </citation>
    <scope>NUCLEOTIDE SEQUENCE [LARGE SCALE GENOMIC DNA]</scope>
    <source>
        <strain evidence="2 3">Gsoil 636</strain>
    </source>
</reference>
<dbReference type="GO" id="GO:0004568">
    <property type="term" value="F:chitinase activity"/>
    <property type="evidence" value="ECO:0007669"/>
    <property type="project" value="InterPro"/>
</dbReference>
<dbReference type="PANTHER" id="PTHR34408">
    <property type="entry name" value="FAMILY PROTEIN, PUTATIVE-RELATED"/>
    <property type="match status" value="1"/>
</dbReference>
<dbReference type="InterPro" id="IPR052354">
    <property type="entry name" value="Cell_Wall_Dynamics_Protein"/>
</dbReference>
<dbReference type="GO" id="GO:0006032">
    <property type="term" value="P:chitin catabolic process"/>
    <property type="evidence" value="ECO:0007669"/>
    <property type="project" value="InterPro"/>
</dbReference>
<dbReference type="RefSeq" id="WP_146787329.1">
    <property type="nucleotide sequence ID" value="NZ_BAABIO010000001.1"/>
</dbReference>
<dbReference type="SUPFAM" id="SSF53955">
    <property type="entry name" value="Lysozyme-like"/>
    <property type="match status" value="1"/>
</dbReference>
<accession>A0A5B8UIX4</accession>
<evidence type="ECO:0000313" key="2">
    <source>
        <dbReference type="EMBL" id="QEC56493.1"/>
    </source>
</evidence>